<reference evidence="1 2" key="1">
    <citation type="submission" date="2019-01" db="EMBL/GenBank/DDBJ databases">
        <title>Draft genome sequence of Dictyobacter sp. Uno17.</title>
        <authorList>
            <person name="Wang C.M."/>
            <person name="Zheng Y."/>
            <person name="Sakai Y."/>
            <person name="Abe K."/>
            <person name="Yokota A."/>
            <person name="Yabe S."/>
        </authorList>
    </citation>
    <scope>NUCLEOTIDE SEQUENCE [LARGE SCALE GENOMIC DNA]</scope>
    <source>
        <strain evidence="1 2">Uno17</strain>
    </source>
</reference>
<evidence type="ECO:0000313" key="2">
    <source>
        <dbReference type="Proteomes" id="UP000322530"/>
    </source>
</evidence>
<sequence>MQNARFKFIAYKKNIIIRKLDSNILLFAYKTSNRYSKYFAVSVFTNIIDYVSSLSLK</sequence>
<dbReference type="EMBL" id="BIXY01000040">
    <property type="protein sequence ID" value="GCF09288.1"/>
    <property type="molecule type" value="Genomic_DNA"/>
</dbReference>
<comment type="caution">
    <text evidence="1">The sequence shown here is derived from an EMBL/GenBank/DDBJ whole genome shotgun (WGS) entry which is preliminary data.</text>
</comment>
<dbReference type="Proteomes" id="UP000322530">
    <property type="component" value="Unassembled WGS sequence"/>
</dbReference>
<gene>
    <name evidence="1" type="ORF">KDI_28520</name>
</gene>
<proteinExistence type="predicted"/>
<name>A0A5A5TDD6_9CHLR</name>
<protein>
    <submittedName>
        <fullName evidence="1">Uncharacterized protein</fullName>
    </submittedName>
</protein>
<organism evidence="1 2">
    <name type="scientific">Dictyobacter arantiisoli</name>
    <dbReference type="NCBI Taxonomy" id="2014874"/>
    <lineage>
        <taxon>Bacteria</taxon>
        <taxon>Bacillati</taxon>
        <taxon>Chloroflexota</taxon>
        <taxon>Ktedonobacteria</taxon>
        <taxon>Ktedonobacterales</taxon>
        <taxon>Dictyobacteraceae</taxon>
        <taxon>Dictyobacter</taxon>
    </lineage>
</organism>
<dbReference type="AlphaFoldDB" id="A0A5A5TDD6"/>
<evidence type="ECO:0000313" key="1">
    <source>
        <dbReference type="EMBL" id="GCF09288.1"/>
    </source>
</evidence>
<keyword evidence="2" id="KW-1185">Reference proteome</keyword>
<accession>A0A5A5TDD6</accession>